<comment type="caution">
    <text evidence="2">The sequence shown here is derived from an EMBL/GenBank/DDBJ whole genome shotgun (WGS) entry which is preliminary data.</text>
</comment>
<dbReference type="EMBL" id="JACHVZ010000036">
    <property type="protein sequence ID" value="MBB2932926.1"/>
    <property type="molecule type" value="Genomic_DNA"/>
</dbReference>
<feature type="region of interest" description="Disordered" evidence="1">
    <location>
        <begin position="33"/>
        <end position="56"/>
    </location>
</feature>
<feature type="compositionally biased region" description="Polar residues" evidence="1">
    <location>
        <begin position="33"/>
        <end position="51"/>
    </location>
</feature>
<proteinExistence type="predicted"/>
<evidence type="ECO:0000313" key="3">
    <source>
        <dbReference type="Proteomes" id="UP000533533"/>
    </source>
</evidence>
<name>A0ABR6FZS2_9BURK</name>
<evidence type="ECO:0000313" key="2">
    <source>
        <dbReference type="EMBL" id="MBB2932926.1"/>
    </source>
</evidence>
<dbReference type="Proteomes" id="UP000533533">
    <property type="component" value="Unassembled WGS sequence"/>
</dbReference>
<sequence>MQFCSLVATGGERFPPLRLTLDKALQSDCNGDRSLSTASVPGCSPHNSNSAAEKVPEAFTQGNLLQLAIRSEEDLRRTPHRQASTTSQFSVRRIQDLLRCD</sequence>
<accession>A0ABR6FZS2</accession>
<reference evidence="2 3" key="1">
    <citation type="submission" date="2020-08" db="EMBL/GenBank/DDBJ databases">
        <title>Genomic Encyclopedia of Type Strains, Phase IV (KMG-V): Genome sequencing to study the core and pangenomes of soil and plant-associated prokaryotes.</title>
        <authorList>
            <person name="Whitman W."/>
        </authorList>
    </citation>
    <scope>NUCLEOTIDE SEQUENCE [LARGE SCALE GENOMIC DNA]</scope>
    <source>
        <strain evidence="2 3">SRMrh-85</strain>
    </source>
</reference>
<gene>
    <name evidence="2" type="ORF">FHX59_007415</name>
</gene>
<organism evidence="2 3">
    <name type="scientific">Paraburkholderia silvatlantica</name>
    <dbReference type="NCBI Taxonomy" id="321895"/>
    <lineage>
        <taxon>Bacteria</taxon>
        <taxon>Pseudomonadati</taxon>
        <taxon>Pseudomonadota</taxon>
        <taxon>Betaproteobacteria</taxon>
        <taxon>Burkholderiales</taxon>
        <taxon>Burkholderiaceae</taxon>
        <taxon>Paraburkholderia</taxon>
    </lineage>
</organism>
<evidence type="ECO:0000256" key="1">
    <source>
        <dbReference type="SAM" id="MobiDB-lite"/>
    </source>
</evidence>
<keyword evidence="3" id="KW-1185">Reference proteome</keyword>
<protein>
    <submittedName>
        <fullName evidence="2">Uncharacterized protein</fullName>
    </submittedName>
</protein>